<organism evidence="1 2">
    <name type="scientific">Solanum commersonii</name>
    <name type="common">Commerson's wild potato</name>
    <name type="synonym">Commerson's nightshade</name>
    <dbReference type="NCBI Taxonomy" id="4109"/>
    <lineage>
        <taxon>Eukaryota</taxon>
        <taxon>Viridiplantae</taxon>
        <taxon>Streptophyta</taxon>
        <taxon>Embryophyta</taxon>
        <taxon>Tracheophyta</taxon>
        <taxon>Spermatophyta</taxon>
        <taxon>Magnoliopsida</taxon>
        <taxon>eudicotyledons</taxon>
        <taxon>Gunneridae</taxon>
        <taxon>Pentapetalae</taxon>
        <taxon>asterids</taxon>
        <taxon>lamiids</taxon>
        <taxon>Solanales</taxon>
        <taxon>Solanaceae</taxon>
        <taxon>Solanoideae</taxon>
        <taxon>Solaneae</taxon>
        <taxon>Solanum</taxon>
    </lineage>
</organism>
<proteinExistence type="predicted"/>
<dbReference type="Proteomes" id="UP000824120">
    <property type="component" value="Chromosome 7"/>
</dbReference>
<dbReference type="EMBL" id="JACXVP010000007">
    <property type="protein sequence ID" value="KAG5598062.1"/>
    <property type="molecule type" value="Genomic_DNA"/>
</dbReference>
<evidence type="ECO:0000313" key="2">
    <source>
        <dbReference type="Proteomes" id="UP000824120"/>
    </source>
</evidence>
<keyword evidence="2" id="KW-1185">Reference proteome</keyword>
<evidence type="ECO:0000313" key="1">
    <source>
        <dbReference type="EMBL" id="KAG5598062.1"/>
    </source>
</evidence>
<accession>A0A9J5YGC0</accession>
<gene>
    <name evidence="1" type="ORF">H5410_039294</name>
</gene>
<protein>
    <submittedName>
        <fullName evidence="1">Uncharacterized protein</fullName>
    </submittedName>
</protein>
<name>A0A9J5YGC0_SOLCO</name>
<sequence length="107" mass="12144">MASSSTYRITTLVSNPNLLLPTPPTVLIDLPYRLGFSVVSSAYRVVVLSRSSTTSNFSMIPLLTPSTALSSRRSRSSIRRFSRTFMYWDDIHRGVMHKNRICLFTKL</sequence>
<comment type="caution">
    <text evidence="1">The sequence shown here is derived from an EMBL/GenBank/DDBJ whole genome shotgun (WGS) entry which is preliminary data.</text>
</comment>
<dbReference type="AlphaFoldDB" id="A0A9J5YGC0"/>
<reference evidence="1 2" key="1">
    <citation type="submission" date="2020-09" db="EMBL/GenBank/DDBJ databases">
        <title>De no assembly of potato wild relative species, Solanum commersonii.</title>
        <authorList>
            <person name="Cho K."/>
        </authorList>
    </citation>
    <scope>NUCLEOTIDE SEQUENCE [LARGE SCALE GENOMIC DNA]</scope>
    <source>
        <strain evidence="1">LZ3.2</strain>
        <tissue evidence="1">Leaf</tissue>
    </source>
</reference>